<keyword evidence="4" id="KW-1185">Reference proteome</keyword>
<proteinExistence type="inferred from homology"/>
<evidence type="ECO:0000313" key="4">
    <source>
        <dbReference type="Proteomes" id="UP000003527"/>
    </source>
</evidence>
<accession>G9WS23</accession>
<evidence type="ECO:0000256" key="1">
    <source>
        <dbReference type="ARBA" id="ARBA00006594"/>
    </source>
</evidence>
<keyword evidence="2" id="KW-0680">Restriction system</keyword>
<dbReference type="EMBL" id="AFZD01000004">
    <property type="protein sequence ID" value="EHL14113.1"/>
    <property type="molecule type" value="Genomic_DNA"/>
</dbReference>
<comment type="caution">
    <text evidence="3">The sequence shown here is derived from an EMBL/GenBank/DDBJ whole genome shotgun (WGS) entry which is preliminary data.</text>
</comment>
<sequence length="47" mass="5435">MINIRKLESELWESADLLRSGSPLTSNQYCMPVFGLVFFTLCLRKNL</sequence>
<dbReference type="InterPro" id="IPR038333">
    <property type="entry name" value="T1MK-like_N_sf"/>
</dbReference>
<dbReference type="Gene3D" id="1.20.1260.30">
    <property type="match status" value="1"/>
</dbReference>
<reference evidence="3 4" key="1">
    <citation type="submission" date="2011-08" db="EMBL/GenBank/DDBJ databases">
        <title>The Genome Sequence of Oribacterium sp. ACB7.</title>
        <authorList>
            <consortium name="The Broad Institute Genome Sequencing Platform"/>
            <person name="Earl A."/>
            <person name="Ward D."/>
            <person name="Feldgarden M."/>
            <person name="Gevers D."/>
            <person name="Sizova M."/>
            <person name="Hazen A."/>
            <person name="Epstein S."/>
            <person name="Young S.K."/>
            <person name="Zeng Q."/>
            <person name="Gargeya S."/>
            <person name="Fitzgerald M."/>
            <person name="Haas B."/>
            <person name="Abouelleil A."/>
            <person name="Alvarado L."/>
            <person name="Arachchi H.M."/>
            <person name="Berlin A."/>
            <person name="Brown A."/>
            <person name="Chapman S.B."/>
            <person name="Chen Z."/>
            <person name="Dunbar C."/>
            <person name="Freedman E."/>
            <person name="Gearin G."/>
            <person name="Gellesch M."/>
            <person name="Goldberg J."/>
            <person name="Griggs A."/>
            <person name="Gujja S."/>
            <person name="Heiman D."/>
            <person name="Howarth C."/>
            <person name="Larson L."/>
            <person name="Lui A."/>
            <person name="MacDonald P.J.P."/>
            <person name="Montmayeur A."/>
            <person name="Murphy C."/>
            <person name="Neiman D."/>
            <person name="Pearson M."/>
            <person name="Priest M."/>
            <person name="Roberts A."/>
            <person name="Saif S."/>
            <person name="Shea T."/>
            <person name="Shenoy N."/>
            <person name="Sisk P."/>
            <person name="Stolte C."/>
            <person name="Sykes S."/>
            <person name="Wortman J."/>
            <person name="Nusbaum C."/>
            <person name="Birren B."/>
        </authorList>
    </citation>
    <scope>NUCLEOTIDE SEQUENCE [LARGE SCALE GENOMIC DNA]</scope>
    <source>
        <strain evidence="3 4">ACB7</strain>
    </source>
</reference>
<dbReference type="HOGENOM" id="CLU_3170936_0_0_9"/>
<gene>
    <name evidence="3" type="ORF">HMPREF9624_01889</name>
</gene>
<comment type="similarity">
    <text evidence="1">Belongs to the N(4)/N(6)-methyltransferase family.</text>
</comment>
<evidence type="ECO:0000313" key="3">
    <source>
        <dbReference type="EMBL" id="EHL14113.1"/>
    </source>
</evidence>
<dbReference type="AlphaFoldDB" id="G9WS23"/>
<name>G9WS23_9FIRM</name>
<protein>
    <submittedName>
        <fullName evidence="3">Uncharacterized protein</fullName>
    </submittedName>
</protein>
<dbReference type="GO" id="GO:0009307">
    <property type="term" value="P:DNA restriction-modification system"/>
    <property type="evidence" value="ECO:0007669"/>
    <property type="project" value="UniProtKB-KW"/>
</dbReference>
<evidence type="ECO:0000256" key="2">
    <source>
        <dbReference type="ARBA" id="ARBA00022747"/>
    </source>
</evidence>
<dbReference type="Proteomes" id="UP000003527">
    <property type="component" value="Unassembled WGS sequence"/>
</dbReference>
<organism evidence="3 4">
    <name type="scientific">Oribacterium asaccharolyticum ACB7</name>
    <dbReference type="NCBI Taxonomy" id="796944"/>
    <lineage>
        <taxon>Bacteria</taxon>
        <taxon>Bacillati</taxon>
        <taxon>Bacillota</taxon>
        <taxon>Clostridia</taxon>
        <taxon>Lachnospirales</taxon>
        <taxon>Lachnospiraceae</taxon>
        <taxon>Oribacterium</taxon>
    </lineage>
</organism>